<protein>
    <submittedName>
        <fullName evidence="2">Secreted protein</fullName>
    </submittedName>
</protein>
<sequence length="171" mass="17976">MGAATPLWLLLLLCAVLVNASTSAVTELAKATLTLYDDDPLVLDMRGILSAFDLPPSPSAMVRIAPSDAFDLGVCSQCAPLDAFSAPSTFGSAYVLTNTSAWVGLVLNHVNDVALAVEIEILIPMQQDNTKAHFIGNCSINVISIAKPPHVELSAPVGSLVHNMSASIELY</sequence>
<feature type="non-terminal residue" evidence="2">
    <location>
        <position position="171"/>
    </location>
</feature>
<evidence type="ECO:0000256" key="1">
    <source>
        <dbReference type="SAM" id="SignalP"/>
    </source>
</evidence>
<evidence type="ECO:0000313" key="2">
    <source>
        <dbReference type="EMBL" id="AIG56384.1"/>
    </source>
</evidence>
<organism evidence="2">
    <name type="scientific">Achlya hypogyna</name>
    <name type="common">Oomycete</name>
    <name type="synonym">Protoachlya hypogyna</name>
    <dbReference type="NCBI Taxonomy" id="1202772"/>
    <lineage>
        <taxon>Eukaryota</taxon>
        <taxon>Sar</taxon>
        <taxon>Stramenopiles</taxon>
        <taxon>Oomycota</taxon>
        <taxon>Saprolegniomycetes</taxon>
        <taxon>Saprolegniales</taxon>
        <taxon>Achlyaceae</taxon>
        <taxon>Achlya</taxon>
    </lineage>
</organism>
<feature type="signal peptide" evidence="1">
    <location>
        <begin position="1"/>
        <end position="20"/>
    </location>
</feature>
<proteinExistence type="predicted"/>
<dbReference type="EMBL" id="KM038923">
    <property type="protein sequence ID" value="AIG56384.1"/>
    <property type="molecule type" value="Genomic_DNA"/>
</dbReference>
<keyword evidence="1" id="KW-0732">Signal</keyword>
<accession>A0A0A7CPL3</accession>
<dbReference type="AlphaFoldDB" id="A0A0A7CPL3"/>
<name>A0A0A7CPL3_ACHHY</name>
<feature type="chain" id="PRO_5002026037" evidence="1">
    <location>
        <begin position="21"/>
        <end position="171"/>
    </location>
</feature>
<reference evidence="2" key="1">
    <citation type="journal article" date="2014" name="Genome Biol. Evol.">
        <title>The secreted proteins of Achlya hypogyna and Thraustotheca clavata identify the ancestral oomycete secretome and reveal gene acquisitions by horizontal gene transfer.</title>
        <authorList>
            <person name="Misner I."/>
            <person name="Blouin N."/>
            <person name="Leonard G."/>
            <person name="Richards T.A."/>
            <person name="Lane C.E."/>
        </authorList>
    </citation>
    <scope>NUCLEOTIDE SEQUENCE</scope>
    <source>
        <strain evidence="2">ATCC 48635</strain>
    </source>
</reference>